<name>A0A3N2CWG4_9ACTN</name>
<proteinExistence type="predicted"/>
<sequence length="81" mass="8683">MSSVQVLVGCVVLLAMAGGLIGSLRLLDLVGRATPRSVSPRPATRGERPSRHDDGTWPSYGWVLAEQALARSETTPVTRVR</sequence>
<keyword evidence="2" id="KW-0472">Membrane</keyword>
<keyword evidence="2" id="KW-1133">Transmembrane helix</keyword>
<dbReference type="EMBL" id="RKHO01000001">
    <property type="protein sequence ID" value="ROR91892.1"/>
    <property type="molecule type" value="Genomic_DNA"/>
</dbReference>
<gene>
    <name evidence="3" type="ORF">EDD33_2772</name>
</gene>
<evidence type="ECO:0000256" key="1">
    <source>
        <dbReference type="SAM" id="MobiDB-lite"/>
    </source>
</evidence>
<keyword evidence="2" id="KW-0812">Transmembrane</keyword>
<evidence type="ECO:0000313" key="4">
    <source>
        <dbReference type="Proteomes" id="UP000281738"/>
    </source>
</evidence>
<comment type="caution">
    <text evidence="3">The sequence shown here is derived from an EMBL/GenBank/DDBJ whole genome shotgun (WGS) entry which is preliminary data.</text>
</comment>
<protein>
    <submittedName>
        <fullName evidence="3">Uncharacterized protein</fullName>
    </submittedName>
</protein>
<accession>A0A3N2CWG4</accession>
<keyword evidence="4" id="KW-1185">Reference proteome</keyword>
<evidence type="ECO:0000256" key="2">
    <source>
        <dbReference type="SAM" id="Phobius"/>
    </source>
</evidence>
<dbReference type="RefSeq" id="WP_148077094.1">
    <property type="nucleotide sequence ID" value="NZ_RKHO01000001.1"/>
</dbReference>
<evidence type="ECO:0000313" key="3">
    <source>
        <dbReference type="EMBL" id="ROR91892.1"/>
    </source>
</evidence>
<dbReference type="Proteomes" id="UP000281738">
    <property type="component" value="Unassembled WGS sequence"/>
</dbReference>
<feature type="transmembrane region" description="Helical" evidence="2">
    <location>
        <begin position="6"/>
        <end position="27"/>
    </location>
</feature>
<dbReference type="AlphaFoldDB" id="A0A3N2CWG4"/>
<feature type="region of interest" description="Disordered" evidence="1">
    <location>
        <begin position="35"/>
        <end position="56"/>
    </location>
</feature>
<feature type="compositionally biased region" description="Basic and acidic residues" evidence="1">
    <location>
        <begin position="44"/>
        <end position="55"/>
    </location>
</feature>
<reference evidence="3 4" key="1">
    <citation type="submission" date="2018-11" db="EMBL/GenBank/DDBJ databases">
        <title>Sequencing the genomes of 1000 actinobacteria strains.</title>
        <authorList>
            <person name="Klenk H.-P."/>
        </authorList>
    </citation>
    <scope>NUCLEOTIDE SEQUENCE [LARGE SCALE GENOMIC DNA]</scope>
    <source>
        <strain evidence="3 4">DSM 12652</strain>
    </source>
</reference>
<organism evidence="3 4">
    <name type="scientific">Nocardioides aurantiacus</name>
    <dbReference type="NCBI Taxonomy" id="86796"/>
    <lineage>
        <taxon>Bacteria</taxon>
        <taxon>Bacillati</taxon>
        <taxon>Actinomycetota</taxon>
        <taxon>Actinomycetes</taxon>
        <taxon>Propionibacteriales</taxon>
        <taxon>Nocardioidaceae</taxon>
        <taxon>Nocardioides</taxon>
    </lineage>
</organism>